<dbReference type="PROSITE" id="PS50096">
    <property type="entry name" value="IQ"/>
    <property type="match status" value="1"/>
</dbReference>
<dbReference type="PANTHER" id="PTHR31598">
    <property type="entry name" value="IQ DOMAIN-CONTAINING PROTEIN D"/>
    <property type="match status" value="1"/>
</dbReference>
<comment type="function">
    <text evidence="1">Component of the nexin-dynein regulatory complex (N-DRC), a key regulator of ciliary/flagellar motility which maintains the alignment and integrity of the distal axoneme and regulates microtubule sliding in motile axonemes.</text>
</comment>
<dbReference type="PANTHER" id="PTHR31598:SF1">
    <property type="entry name" value="DYNEIN REGULATORY COMPLEX PROTEIN 10"/>
    <property type="match status" value="1"/>
</dbReference>
<keyword evidence="5" id="KW-0963">Cytoplasm</keyword>
<evidence type="ECO:0000256" key="8">
    <source>
        <dbReference type="ARBA" id="ARBA00023212"/>
    </source>
</evidence>
<keyword evidence="7" id="KW-0969">Cilium</keyword>
<reference evidence="11 12" key="1">
    <citation type="journal article" date="2014" name="Genome Biol. Evol.">
        <title>The secreted proteins of Achlya hypogyna and Thraustotheca clavata identify the ancestral oomycete secretome and reveal gene acquisitions by horizontal gene transfer.</title>
        <authorList>
            <person name="Misner I."/>
            <person name="Blouin N."/>
            <person name="Leonard G."/>
            <person name="Richards T.A."/>
            <person name="Lane C.E."/>
        </authorList>
    </citation>
    <scope>NUCLEOTIDE SEQUENCE [LARGE SCALE GENOMIC DNA]</scope>
    <source>
        <strain evidence="11 12">ATCC 34112</strain>
    </source>
</reference>
<evidence type="ECO:0000256" key="3">
    <source>
        <dbReference type="ARBA" id="ARBA00009071"/>
    </source>
</evidence>
<evidence type="ECO:0000256" key="1">
    <source>
        <dbReference type="ARBA" id="ARBA00003029"/>
    </source>
</evidence>
<evidence type="ECO:0000256" key="10">
    <source>
        <dbReference type="SAM" id="Coils"/>
    </source>
</evidence>
<keyword evidence="9" id="KW-0966">Cell projection</keyword>
<feature type="coiled-coil region" evidence="10">
    <location>
        <begin position="231"/>
        <end position="301"/>
    </location>
</feature>
<keyword evidence="6" id="KW-0282">Flagellum</keyword>
<comment type="caution">
    <text evidence="11">The sequence shown here is derived from an EMBL/GenBank/DDBJ whole genome shotgun (WGS) entry which is preliminary data.</text>
</comment>
<comment type="subcellular location">
    <subcellularLocation>
        <location evidence="2">Cytoplasm</location>
        <location evidence="2">Cytoskeleton</location>
        <location evidence="2">Flagellum axoneme</location>
    </subcellularLocation>
</comment>
<keyword evidence="10" id="KW-0175">Coiled coil</keyword>
<evidence type="ECO:0000313" key="11">
    <source>
        <dbReference type="EMBL" id="OQS03330.1"/>
    </source>
</evidence>
<evidence type="ECO:0000256" key="5">
    <source>
        <dbReference type="ARBA" id="ARBA00022490"/>
    </source>
</evidence>
<dbReference type="InterPro" id="IPR042815">
    <property type="entry name" value="DRC10"/>
</dbReference>
<keyword evidence="12" id="KW-1185">Reference proteome</keyword>
<gene>
    <name evidence="11" type="ORF">THRCLA_04372</name>
</gene>
<comment type="similarity">
    <text evidence="3">Belongs to the DRC10 family.</text>
</comment>
<evidence type="ECO:0000256" key="4">
    <source>
        <dbReference type="ARBA" id="ARBA00021752"/>
    </source>
</evidence>
<dbReference type="Proteomes" id="UP000243217">
    <property type="component" value="Unassembled WGS sequence"/>
</dbReference>
<evidence type="ECO:0000256" key="7">
    <source>
        <dbReference type="ARBA" id="ARBA00023069"/>
    </source>
</evidence>
<accession>A0A1V9ZZY2</accession>
<organism evidence="11 12">
    <name type="scientific">Thraustotheca clavata</name>
    <dbReference type="NCBI Taxonomy" id="74557"/>
    <lineage>
        <taxon>Eukaryota</taxon>
        <taxon>Sar</taxon>
        <taxon>Stramenopiles</taxon>
        <taxon>Oomycota</taxon>
        <taxon>Saprolegniomycetes</taxon>
        <taxon>Saprolegniales</taxon>
        <taxon>Achlyaceae</taxon>
        <taxon>Thraustotheca</taxon>
    </lineage>
</organism>
<evidence type="ECO:0000256" key="2">
    <source>
        <dbReference type="ARBA" id="ARBA00004611"/>
    </source>
</evidence>
<dbReference type="AlphaFoldDB" id="A0A1V9ZZY2"/>
<proteinExistence type="inferred from homology"/>
<sequence>MSKFACVESDRILSLLDEAIEKIQLLSALPALTLDPDANHLIRKKQARLVQEQDPDGAFALENQFLVEDNLIQQVNRLNVFNPDEEAYTLAKTQTRSVCRVFQKNLIATSLIHAEQHNNQVKKSMGLSALALQVAAVRKRVQINLSTSVEQDEMHRILMSDMNIRIREAEHDYKQMAFEVRAQHEARETESRRNLKKILALKTELYDIEQGNEQANALIDQDSKQTEFTMLNTFEEDIVRLREDEAQLTNKTNQLDEQHFYTEAGHRKKNLKGAVELSNLIEKYDTEMATLQNAIDEMKVNNAKDVAEIHRLSEHFTIMDENDRRAAAEYIVWDKLRKAREAKEAKFMAQVAKIQARFRGYLTRLHLKNQAKKKKKRKKAKPKKKF</sequence>
<dbReference type="OrthoDB" id="536093at2759"/>
<name>A0A1V9ZZY2_9STRA</name>
<evidence type="ECO:0000256" key="6">
    <source>
        <dbReference type="ARBA" id="ARBA00022846"/>
    </source>
</evidence>
<protein>
    <recommendedName>
        <fullName evidence="4">Dynein regulatory complex protein 10</fullName>
    </recommendedName>
</protein>
<dbReference type="EMBL" id="JNBS01000931">
    <property type="protein sequence ID" value="OQS03330.1"/>
    <property type="molecule type" value="Genomic_DNA"/>
</dbReference>
<evidence type="ECO:0000256" key="9">
    <source>
        <dbReference type="ARBA" id="ARBA00023273"/>
    </source>
</evidence>
<keyword evidence="8" id="KW-0206">Cytoskeleton</keyword>
<evidence type="ECO:0000313" key="12">
    <source>
        <dbReference type="Proteomes" id="UP000243217"/>
    </source>
</evidence>